<dbReference type="GO" id="GO:0017136">
    <property type="term" value="F:histone deacetylase activity, NAD-dependent"/>
    <property type="evidence" value="ECO:0007669"/>
    <property type="project" value="TreeGrafter"/>
</dbReference>
<evidence type="ECO:0000259" key="5">
    <source>
        <dbReference type="PROSITE" id="PS50305"/>
    </source>
</evidence>
<dbReference type="InterPro" id="IPR050134">
    <property type="entry name" value="NAD-dep_sirtuin_deacylases"/>
</dbReference>
<keyword evidence="2" id="KW-0808">Transferase</keyword>
<comment type="caution">
    <text evidence="6">The sequence shown here is derived from an EMBL/GenBank/DDBJ whole genome shotgun (WGS) entry which is preliminary data.</text>
</comment>
<dbReference type="PANTHER" id="PTHR11085:SF10">
    <property type="entry name" value="NAD-DEPENDENT PROTEIN DEACYLASE SIRTUIN-5, MITOCHONDRIAL-RELATED"/>
    <property type="match status" value="1"/>
</dbReference>
<keyword evidence="3" id="KW-0520">NAD</keyword>
<feature type="non-terminal residue" evidence="6">
    <location>
        <position position="1"/>
    </location>
</feature>
<evidence type="ECO:0000313" key="6">
    <source>
        <dbReference type="EMBL" id="CAH0019312.1"/>
    </source>
</evidence>
<dbReference type="InterPro" id="IPR026591">
    <property type="entry name" value="Sirtuin_cat_small_dom_sf"/>
</dbReference>
<dbReference type="PANTHER" id="PTHR11085">
    <property type="entry name" value="NAD-DEPENDENT PROTEIN DEACYLASE SIRTUIN-5, MITOCHONDRIAL-RELATED"/>
    <property type="match status" value="1"/>
</dbReference>
<feature type="active site" description="Proton acceptor" evidence="4">
    <location>
        <position position="132"/>
    </location>
</feature>
<dbReference type="GO" id="GO:0046872">
    <property type="term" value="F:metal ion binding"/>
    <property type="evidence" value="ECO:0007669"/>
    <property type="project" value="UniProtKB-KW"/>
</dbReference>
<keyword evidence="4" id="KW-0862">Zinc</keyword>
<dbReference type="PROSITE" id="PS50305">
    <property type="entry name" value="SIRTUIN"/>
    <property type="match status" value="1"/>
</dbReference>
<dbReference type="Pfam" id="PF02146">
    <property type="entry name" value="SIR2"/>
    <property type="match status" value="1"/>
</dbReference>
<sequence length="307" mass="33930">ATITLHIMSDEKQAKIQTFHKALLSSRRIVALCGAGLSAPSGLETYRGPGGLWKKYDVNKLSTTTAFRDDPSFVWLLYANRRHTALKAEPNSAHRALAALAQERPEFLCMTQNVEDLSRRANHPLDRLLTLHGSLFNLKCTICDWVQKDNFDDPICPALAPASTDHPDGILPLMDPENPIDRIEKKDLPKCPQCPLGLQRPDVVWFGEKLDINLVRRADSFVDQEPLDMMLVIGTSALVWPAAGYIGRARAQGARIVTIDLTAQDPEQMAKMEPGDLAFAGDAAELLPLLLEPVIGKMQTDGTFVKE</sequence>
<feature type="binding site" evidence="4">
    <location>
        <position position="194"/>
    </location>
    <ligand>
        <name>Zn(2+)</name>
        <dbReference type="ChEBI" id="CHEBI:29105"/>
    </ligand>
</feature>
<name>A0A9N9YJ85_9HYPO</name>
<comment type="similarity">
    <text evidence="1">Belongs to the sirtuin family. Class I subfamily.</text>
</comment>
<proteinExistence type="inferred from homology"/>
<evidence type="ECO:0000313" key="7">
    <source>
        <dbReference type="Proteomes" id="UP000696573"/>
    </source>
</evidence>
<dbReference type="EMBL" id="CABFNQ020000553">
    <property type="protein sequence ID" value="CAH0019312.1"/>
    <property type="molecule type" value="Genomic_DNA"/>
</dbReference>
<organism evidence="6 7">
    <name type="scientific">Clonostachys rhizophaga</name>
    <dbReference type="NCBI Taxonomy" id="160324"/>
    <lineage>
        <taxon>Eukaryota</taxon>
        <taxon>Fungi</taxon>
        <taxon>Dikarya</taxon>
        <taxon>Ascomycota</taxon>
        <taxon>Pezizomycotina</taxon>
        <taxon>Sordariomycetes</taxon>
        <taxon>Hypocreomycetidae</taxon>
        <taxon>Hypocreales</taxon>
        <taxon>Bionectriaceae</taxon>
        <taxon>Clonostachys</taxon>
    </lineage>
</organism>
<evidence type="ECO:0000256" key="3">
    <source>
        <dbReference type="ARBA" id="ARBA00023027"/>
    </source>
</evidence>
<keyword evidence="4" id="KW-0479">Metal-binding</keyword>
<dbReference type="InterPro" id="IPR026590">
    <property type="entry name" value="Ssirtuin_cat_dom"/>
</dbReference>
<gene>
    <name evidence="6" type="ORF">CRHIZ90672A_00012464</name>
</gene>
<evidence type="ECO:0000256" key="4">
    <source>
        <dbReference type="PROSITE-ProRule" id="PRU00236"/>
    </source>
</evidence>
<dbReference type="GO" id="GO:0070403">
    <property type="term" value="F:NAD+ binding"/>
    <property type="evidence" value="ECO:0007669"/>
    <property type="project" value="InterPro"/>
</dbReference>
<keyword evidence="7" id="KW-1185">Reference proteome</keyword>
<accession>A0A9N9YJ85</accession>
<dbReference type="Proteomes" id="UP000696573">
    <property type="component" value="Unassembled WGS sequence"/>
</dbReference>
<dbReference type="SUPFAM" id="SSF52467">
    <property type="entry name" value="DHS-like NAD/FAD-binding domain"/>
    <property type="match status" value="1"/>
</dbReference>
<dbReference type="OrthoDB" id="424302at2759"/>
<evidence type="ECO:0000256" key="1">
    <source>
        <dbReference type="ARBA" id="ARBA00006924"/>
    </source>
</evidence>
<evidence type="ECO:0000256" key="2">
    <source>
        <dbReference type="ARBA" id="ARBA00022679"/>
    </source>
</evidence>
<feature type="binding site" evidence="4">
    <location>
        <position position="143"/>
    </location>
    <ligand>
        <name>Zn(2+)</name>
        <dbReference type="ChEBI" id="CHEBI:29105"/>
    </ligand>
</feature>
<reference evidence="6" key="1">
    <citation type="submission" date="2021-10" db="EMBL/GenBank/DDBJ databases">
        <authorList>
            <person name="Piombo E."/>
        </authorList>
    </citation>
    <scope>NUCLEOTIDE SEQUENCE</scope>
</reference>
<dbReference type="AlphaFoldDB" id="A0A9N9YJ85"/>
<protein>
    <recommendedName>
        <fullName evidence="5">Deacetylase sirtuin-type domain-containing protein</fullName>
    </recommendedName>
</protein>
<dbReference type="GO" id="GO:0005634">
    <property type="term" value="C:nucleus"/>
    <property type="evidence" value="ECO:0007669"/>
    <property type="project" value="TreeGrafter"/>
</dbReference>
<feature type="domain" description="Deacetylase sirtuin-type" evidence="5">
    <location>
        <begin position="9"/>
        <end position="297"/>
    </location>
</feature>
<feature type="binding site" evidence="4">
    <location>
        <position position="191"/>
    </location>
    <ligand>
        <name>Zn(2+)</name>
        <dbReference type="ChEBI" id="CHEBI:29105"/>
    </ligand>
</feature>
<dbReference type="Gene3D" id="3.40.50.1220">
    <property type="entry name" value="TPP-binding domain"/>
    <property type="match status" value="1"/>
</dbReference>
<dbReference type="InterPro" id="IPR029035">
    <property type="entry name" value="DHS-like_NAD/FAD-binding_dom"/>
</dbReference>
<feature type="binding site" evidence="4">
    <location>
        <position position="140"/>
    </location>
    <ligand>
        <name>Zn(2+)</name>
        <dbReference type="ChEBI" id="CHEBI:29105"/>
    </ligand>
</feature>
<dbReference type="InterPro" id="IPR003000">
    <property type="entry name" value="Sirtuin"/>
</dbReference>
<dbReference type="Gene3D" id="3.30.1600.10">
    <property type="entry name" value="SIR2/SIRT2 'Small Domain"/>
    <property type="match status" value="1"/>
</dbReference>